<feature type="domain" description="AMP-dependent synthetase/ligase" evidence="1">
    <location>
        <begin position="10"/>
        <end position="367"/>
    </location>
</feature>
<dbReference type="PANTHER" id="PTHR45527:SF1">
    <property type="entry name" value="FATTY ACID SYNTHASE"/>
    <property type="match status" value="1"/>
</dbReference>
<dbReference type="AlphaFoldDB" id="A0AAW5C2H9"/>
<dbReference type="InterPro" id="IPR000873">
    <property type="entry name" value="AMP-dep_synth/lig_dom"/>
</dbReference>
<evidence type="ECO:0000313" key="5">
    <source>
        <dbReference type="Proteomes" id="UP001299608"/>
    </source>
</evidence>
<dbReference type="GO" id="GO:0031177">
    <property type="term" value="F:phosphopantetheine binding"/>
    <property type="evidence" value="ECO:0007669"/>
    <property type="project" value="TreeGrafter"/>
</dbReference>
<dbReference type="EMBL" id="JAAITT010000004">
    <property type="protein sequence ID" value="NSJ47968.1"/>
    <property type="molecule type" value="Genomic_DNA"/>
</dbReference>
<dbReference type="RefSeq" id="WP_117559389.1">
    <property type="nucleotide sequence ID" value="NZ_BAABZL010000001.1"/>
</dbReference>
<dbReference type="CDD" id="cd05930">
    <property type="entry name" value="A_NRPS"/>
    <property type="match status" value="1"/>
</dbReference>
<evidence type="ECO:0000313" key="3">
    <source>
        <dbReference type="EMBL" id="NSJ47968.1"/>
    </source>
</evidence>
<dbReference type="Gene3D" id="3.30.300.30">
    <property type="match status" value="1"/>
</dbReference>
<evidence type="ECO:0000259" key="1">
    <source>
        <dbReference type="Pfam" id="PF00501"/>
    </source>
</evidence>
<gene>
    <name evidence="3" type="ORF">G5B36_04555</name>
    <name evidence="2" type="ORF">L0N08_15165</name>
</gene>
<comment type="caution">
    <text evidence="2">The sequence shown here is derived from an EMBL/GenBank/DDBJ whole genome shotgun (WGS) entry which is preliminary data.</text>
</comment>
<dbReference type="Proteomes" id="UP000669239">
    <property type="component" value="Unassembled WGS sequence"/>
</dbReference>
<dbReference type="NCBIfam" id="TIGR01733">
    <property type="entry name" value="AA-adenyl-dom"/>
    <property type="match status" value="1"/>
</dbReference>
<accession>A0AAW5C2H9</accession>
<dbReference type="PANTHER" id="PTHR45527">
    <property type="entry name" value="NONRIBOSOMAL PEPTIDE SYNTHETASE"/>
    <property type="match status" value="1"/>
</dbReference>
<dbReference type="GO" id="GO:0043041">
    <property type="term" value="P:amino acid activation for nonribosomal peptide biosynthetic process"/>
    <property type="evidence" value="ECO:0007669"/>
    <property type="project" value="TreeGrafter"/>
</dbReference>
<dbReference type="InterPro" id="IPR010071">
    <property type="entry name" value="AA_adenyl_dom"/>
</dbReference>
<dbReference type="GO" id="GO:0005737">
    <property type="term" value="C:cytoplasm"/>
    <property type="evidence" value="ECO:0007669"/>
    <property type="project" value="TreeGrafter"/>
</dbReference>
<reference evidence="3" key="2">
    <citation type="submission" date="2020-02" db="EMBL/GenBank/DDBJ databases">
        <authorList>
            <person name="Littmann E."/>
            <person name="Sorbara M."/>
        </authorList>
    </citation>
    <scope>NUCLEOTIDE SEQUENCE</scope>
    <source>
        <strain evidence="3">MSK.1.17</strain>
    </source>
</reference>
<dbReference type="InterPro" id="IPR042099">
    <property type="entry name" value="ANL_N_sf"/>
</dbReference>
<organism evidence="2 5">
    <name type="scientific">Enterocloster aldenensis</name>
    <dbReference type="NCBI Taxonomy" id="358742"/>
    <lineage>
        <taxon>Bacteria</taxon>
        <taxon>Bacillati</taxon>
        <taxon>Bacillota</taxon>
        <taxon>Clostridia</taxon>
        <taxon>Lachnospirales</taxon>
        <taxon>Lachnospiraceae</taxon>
        <taxon>Enterocloster</taxon>
    </lineage>
</organism>
<name>A0AAW5C2H9_9FIRM</name>
<dbReference type="GO" id="GO:0044550">
    <property type="term" value="P:secondary metabolite biosynthetic process"/>
    <property type="evidence" value="ECO:0007669"/>
    <property type="project" value="TreeGrafter"/>
</dbReference>
<dbReference type="EMBL" id="JAKNGE010000018">
    <property type="protein sequence ID" value="MCG4746761.1"/>
    <property type="molecule type" value="Genomic_DNA"/>
</dbReference>
<dbReference type="Proteomes" id="UP001299608">
    <property type="component" value="Unassembled WGS sequence"/>
</dbReference>
<evidence type="ECO:0000313" key="4">
    <source>
        <dbReference type="Proteomes" id="UP000669239"/>
    </source>
</evidence>
<proteinExistence type="predicted"/>
<sequence length="505" mass="56128">MIQNILCYLEASEKAYPDKPAFSDEHAALTYKELLSLSRRIGSFLGRKTGPRRPIPVMTEKNAYTLGAFMGIVHAGCFYIYLDAGQPAKRLNRILDTLQADIMIADSPSLKEAGPISFAGEILDMGMLLSLGSDAQDPLLLASIRGQAMDTDPLYGIFTSGSTGAPKGVVVGHRSVIDFMEHFTEMFHITSRDVIGNQAPFDFDVSVKDIYSTLKTGASMEIIPKRLFSIPTGLLDYLCDRKITTAIWAVSALCIITTLNGFTYRVPEHLDKILFSGEVMPVKHLNAWRSHLPGAMFVNLYGPTEITCNCTYYVVDRDFEPGSPIPIGLPFPNEKVFLLDEDDRLITAPGTCGELCVSGTALALGYYRDKEKTGASFVQNPLNQDYPETIYRTGDMAYYGEDGLLYYHARRDFQIKHMGHRIELGEIEAALETVSGVGRAVCIFLEEKNKIAAFYEGDADKKMIAAGLEHLLPRYMFPNRYMNLPALPLTKNGKVDRQALRRLYG</sequence>
<reference evidence="3 4" key="1">
    <citation type="journal article" date="2020" name="Cell Host Microbe">
        <title>Functional and Genomic Variation between Human-Derived Isolates of Lachnospiraceae Reveals Inter- and Intra-Species Diversity.</title>
        <authorList>
            <person name="Sorbara M.T."/>
            <person name="Littmann E.R."/>
            <person name="Fontana E."/>
            <person name="Moody T.U."/>
            <person name="Kohout C.E."/>
            <person name="Gjonbalaj M."/>
            <person name="Eaton V."/>
            <person name="Seok R."/>
            <person name="Leiner I.M."/>
            <person name="Pamer E.G."/>
        </authorList>
    </citation>
    <scope>NUCLEOTIDE SEQUENCE [LARGE SCALE GENOMIC DNA]</scope>
    <source>
        <strain evidence="3 4">MSK.1.17</strain>
    </source>
</reference>
<dbReference type="InterPro" id="IPR045851">
    <property type="entry name" value="AMP-bd_C_sf"/>
</dbReference>
<evidence type="ECO:0000313" key="2">
    <source>
        <dbReference type="EMBL" id="MCG4746761.1"/>
    </source>
</evidence>
<dbReference type="GeneID" id="97209003"/>
<dbReference type="Pfam" id="PF00501">
    <property type="entry name" value="AMP-binding"/>
    <property type="match status" value="1"/>
</dbReference>
<dbReference type="Gene3D" id="3.40.50.12780">
    <property type="entry name" value="N-terminal domain of ligase-like"/>
    <property type="match status" value="1"/>
</dbReference>
<reference evidence="2" key="3">
    <citation type="submission" date="2022-01" db="EMBL/GenBank/DDBJ databases">
        <title>Collection of gut derived symbiotic bacterial strains cultured from healthy donors.</title>
        <authorList>
            <person name="Lin H."/>
            <person name="Kohout C."/>
            <person name="Waligurski E."/>
            <person name="Pamer E.G."/>
        </authorList>
    </citation>
    <scope>NUCLEOTIDE SEQUENCE</scope>
    <source>
        <strain evidence="2">DFI.6.55</strain>
    </source>
</reference>
<protein>
    <submittedName>
        <fullName evidence="2">Amino acid adenylation domain-containing protein</fullName>
    </submittedName>
</protein>
<keyword evidence="4" id="KW-1185">Reference proteome</keyword>
<dbReference type="SUPFAM" id="SSF56801">
    <property type="entry name" value="Acetyl-CoA synthetase-like"/>
    <property type="match status" value="1"/>
</dbReference>